<feature type="domain" description="RNA polymerase sigma factor 70 region 4 type 2" evidence="1">
    <location>
        <begin position="4"/>
        <end position="43"/>
    </location>
</feature>
<dbReference type="EMBL" id="CP017075">
    <property type="protein sequence ID" value="AOR77351.1"/>
    <property type="molecule type" value="Genomic_DNA"/>
</dbReference>
<evidence type="ECO:0000313" key="3">
    <source>
        <dbReference type="Proteomes" id="UP000094626"/>
    </source>
</evidence>
<organism evidence="2 3">
    <name type="scientific">Novosphingobium resinovorum</name>
    <dbReference type="NCBI Taxonomy" id="158500"/>
    <lineage>
        <taxon>Bacteria</taxon>
        <taxon>Pseudomonadati</taxon>
        <taxon>Pseudomonadota</taxon>
        <taxon>Alphaproteobacteria</taxon>
        <taxon>Sphingomonadales</taxon>
        <taxon>Sphingomonadaceae</taxon>
        <taxon>Novosphingobium</taxon>
    </lineage>
</organism>
<evidence type="ECO:0000313" key="2">
    <source>
        <dbReference type="EMBL" id="AOR77351.1"/>
    </source>
</evidence>
<dbReference type="GO" id="GO:0016987">
    <property type="term" value="F:sigma factor activity"/>
    <property type="evidence" value="ECO:0007669"/>
    <property type="project" value="InterPro"/>
</dbReference>
<reference evidence="3" key="1">
    <citation type="journal article" date="2017" name="J. Biotechnol.">
        <title>Complete genome sequence of Novosphingobium resinovorum SA1, a versatile xenobiotic-degrading bacterium capable of utilizing sulfanilic acid.</title>
        <authorList>
            <person name="Hegedus B."/>
            <person name="Kos P.B."/>
            <person name="Balint B."/>
            <person name="Maroti G."/>
            <person name="Gan H.M."/>
            <person name="Perei K."/>
            <person name="Rakhely G."/>
        </authorList>
    </citation>
    <scope>NUCLEOTIDE SEQUENCE [LARGE SCALE GENOMIC DNA]</scope>
    <source>
        <strain evidence="3">SA1</strain>
    </source>
</reference>
<dbReference type="InterPro" id="IPR036388">
    <property type="entry name" value="WH-like_DNA-bd_sf"/>
</dbReference>
<dbReference type="KEGG" id="nre:BES08_11760"/>
<dbReference type="InterPro" id="IPR013324">
    <property type="entry name" value="RNA_pol_sigma_r3/r4-like"/>
</dbReference>
<accession>A0A1D8A5G4</accession>
<name>A0A1D8A5G4_9SPHN</name>
<keyword evidence="3" id="KW-1185">Reference proteome</keyword>
<dbReference type="AlphaFoldDB" id="A0A1D8A5G4"/>
<dbReference type="Gene3D" id="1.10.10.10">
    <property type="entry name" value="Winged helix-like DNA-binding domain superfamily/Winged helix DNA-binding domain"/>
    <property type="match status" value="1"/>
</dbReference>
<sequence length="95" mass="10841">MYTEAVYRLPPLKRSVFLLHRVDELGYDEIGRQLKIPVAEVQNCLRDTLLAIDAALDAMLPTCLEHELIIGAGTTLSKRHWCCRASCIRRSHNYS</sequence>
<proteinExistence type="predicted"/>
<dbReference type="InterPro" id="IPR013249">
    <property type="entry name" value="RNA_pol_sigma70_r4_t2"/>
</dbReference>
<dbReference type="Pfam" id="PF08281">
    <property type="entry name" value="Sigma70_r4_2"/>
    <property type="match status" value="1"/>
</dbReference>
<protein>
    <recommendedName>
        <fullName evidence="1">RNA polymerase sigma factor 70 region 4 type 2 domain-containing protein</fullName>
    </recommendedName>
</protein>
<evidence type="ECO:0000259" key="1">
    <source>
        <dbReference type="Pfam" id="PF08281"/>
    </source>
</evidence>
<dbReference type="SUPFAM" id="SSF88659">
    <property type="entry name" value="Sigma3 and sigma4 domains of RNA polymerase sigma factors"/>
    <property type="match status" value="1"/>
</dbReference>
<dbReference type="GO" id="GO:0006352">
    <property type="term" value="P:DNA-templated transcription initiation"/>
    <property type="evidence" value="ECO:0007669"/>
    <property type="project" value="InterPro"/>
</dbReference>
<dbReference type="Proteomes" id="UP000094626">
    <property type="component" value="Chromosome"/>
</dbReference>
<dbReference type="GO" id="GO:0003677">
    <property type="term" value="F:DNA binding"/>
    <property type="evidence" value="ECO:0007669"/>
    <property type="project" value="InterPro"/>
</dbReference>
<gene>
    <name evidence="2" type="ORF">BES08_11760</name>
</gene>